<dbReference type="GO" id="GO:0016740">
    <property type="term" value="F:transferase activity"/>
    <property type="evidence" value="ECO:0007669"/>
    <property type="project" value="UniProtKB-ARBA"/>
</dbReference>
<name>A0A369BF89_9FIRM</name>
<accession>A0A369BF89</accession>
<evidence type="ECO:0000313" key="1">
    <source>
        <dbReference type="EMBL" id="RCX18364.1"/>
    </source>
</evidence>
<dbReference type="Gene3D" id="3.30.930.10">
    <property type="entry name" value="Bira Bifunctional Protein, Domain 2"/>
    <property type="match status" value="1"/>
</dbReference>
<organism evidence="1 2">
    <name type="scientific">Anaerobacterium chartisolvens</name>
    <dbReference type="NCBI Taxonomy" id="1297424"/>
    <lineage>
        <taxon>Bacteria</taxon>
        <taxon>Bacillati</taxon>
        <taxon>Bacillota</taxon>
        <taxon>Clostridia</taxon>
        <taxon>Eubacteriales</taxon>
        <taxon>Oscillospiraceae</taxon>
        <taxon>Anaerobacterium</taxon>
    </lineage>
</organism>
<dbReference type="Proteomes" id="UP000253034">
    <property type="component" value="Unassembled WGS sequence"/>
</dbReference>
<protein>
    <recommendedName>
        <fullName evidence="3">Aminoacyl-transfer RNA synthetases class-II family profile domain-containing protein</fullName>
    </recommendedName>
</protein>
<sequence>MKTEIIMFRKPIPQIYTEELYRRIYFIASEILDFTLSFKDENIQAIEVKITDDADVERLAQKINLTIEAEITTQKILPPKIVWQSSDKSGFEKDVFDRLVEKGLVFEMGEGQLCFGEPFIRLMDALDDKIKDIAISKMGGYEYRYPTLIPTRALEDCGYFNSFPHMLMMVTRLHSDVETYEAFAREYGNKKGIDSYVLNYCNNTDYCLPPTMCYHTYHHMRNTESNENRVVTSKGKSFRFESKYFRTLERLWDFTIREIVFMGSKDFVLECRQKFMEASFALIESLDLKGHCEVASDPFFCSPDTASKIFNQKMQKLKYELRLNIEEDKTIAAASFNFHDQFFGQRFNIKKSDSNWISTGCVGFGIERLAYVFACKHGLDEDKWVKILDGVKTL</sequence>
<dbReference type="AlphaFoldDB" id="A0A369BF89"/>
<evidence type="ECO:0000313" key="2">
    <source>
        <dbReference type="Proteomes" id="UP000253034"/>
    </source>
</evidence>
<dbReference type="GO" id="GO:0140096">
    <property type="term" value="F:catalytic activity, acting on a protein"/>
    <property type="evidence" value="ECO:0007669"/>
    <property type="project" value="UniProtKB-ARBA"/>
</dbReference>
<dbReference type="OrthoDB" id="583154at2"/>
<proteinExistence type="predicted"/>
<dbReference type="SUPFAM" id="SSF55681">
    <property type="entry name" value="Class II aaRS and biotin synthetases"/>
    <property type="match status" value="1"/>
</dbReference>
<dbReference type="EMBL" id="QPJT01000005">
    <property type="protein sequence ID" value="RCX18364.1"/>
    <property type="molecule type" value="Genomic_DNA"/>
</dbReference>
<comment type="caution">
    <text evidence="1">The sequence shown here is derived from an EMBL/GenBank/DDBJ whole genome shotgun (WGS) entry which is preliminary data.</text>
</comment>
<dbReference type="RefSeq" id="WP_114296909.1">
    <property type="nucleotide sequence ID" value="NZ_QPJT01000005.1"/>
</dbReference>
<dbReference type="InterPro" id="IPR045864">
    <property type="entry name" value="aa-tRNA-synth_II/BPL/LPL"/>
</dbReference>
<keyword evidence="2" id="KW-1185">Reference proteome</keyword>
<evidence type="ECO:0008006" key="3">
    <source>
        <dbReference type="Google" id="ProtNLM"/>
    </source>
</evidence>
<reference evidence="1 2" key="1">
    <citation type="submission" date="2018-07" db="EMBL/GenBank/DDBJ databases">
        <title>Genomic Encyclopedia of Type Strains, Phase IV (KMG-IV): sequencing the most valuable type-strain genomes for metagenomic binning, comparative biology and taxonomic classification.</title>
        <authorList>
            <person name="Goeker M."/>
        </authorList>
    </citation>
    <scope>NUCLEOTIDE SEQUENCE [LARGE SCALE GENOMIC DNA]</scope>
    <source>
        <strain evidence="1 2">DSM 27016</strain>
    </source>
</reference>
<gene>
    <name evidence="1" type="ORF">DFR58_105128</name>
</gene>